<keyword evidence="9" id="KW-0406">Ion transport</keyword>
<evidence type="ECO:0000313" key="15">
    <source>
        <dbReference type="EMBL" id="MBA2116316.1"/>
    </source>
</evidence>
<dbReference type="GO" id="GO:0005298">
    <property type="term" value="F:proline:sodium symporter activity"/>
    <property type="evidence" value="ECO:0007669"/>
    <property type="project" value="TreeGrafter"/>
</dbReference>
<feature type="transmembrane region" description="Helical" evidence="14">
    <location>
        <begin position="120"/>
        <end position="146"/>
    </location>
</feature>
<feature type="transmembrane region" description="Helical" evidence="14">
    <location>
        <begin position="549"/>
        <end position="568"/>
    </location>
</feature>
<sequence>MIPLLVICVYLLLLLGLGIFASTMFRGSSQDYMLASHSIGPFLLLMSLFGTTMTAFALVGSTGEAYAEGVGVYGLLASSSGIIHSLCFFVLGIKLWSLGKKYGYTTQIQFFRDRLQSDKIGVLLFPILVGLVIPYLLIGVMASGTVVSAVSEGAFSSMFAEYDYGVPNWLGSLVISIVVLIYVFFGGMRGTAWANAFQTIVFMILGVITFWVISDNLGGVQAASEAVAKRNPSKLMRAVAESDEQKYEKAFATWQSLAEFNYANKKADGELLTPEQKAKAIADYKGPPIGNWKARAEANLAVANNLINISIAEKNDAFIEQDDRVMPTEKPTWWDKEVMTGHELNEFHRNENAVLQAYEDPIYSKNLGHPNDLINPDKPELGNKWTRKRTAGVYRATKWSPEEPRAMSMLVFVTYMFIPLSVGMFPHLFQHWLTAKSAQSFKLPVVAHPLFIAVVWIPCVLVGVWATSAVVPGTERALIPPHFNPNAVLPFMVANMSGPFLSGLLTAGVLAAIMSSLDSQFLCIGTMFTEDIVVHYGGKKRFTDKQVLITARCFIIAIVAVTYILSLYEPRRVFTLGVWTFSGFSSLFPLVFAALYWKRLTKPGAYACVITAIGLWCLFFYMSDMALNPHFTVFGMMPVATMVPAAAIAMVVVSLMTKPPSEEHLERFFPKKNSQTTS</sequence>
<evidence type="ECO:0000256" key="6">
    <source>
        <dbReference type="ARBA" id="ARBA00022847"/>
    </source>
</evidence>
<evidence type="ECO:0000256" key="1">
    <source>
        <dbReference type="ARBA" id="ARBA00004651"/>
    </source>
</evidence>
<keyword evidence="10 14" id="KW-0472">Membrane</keyword>
<keyword evidence="3" id="KW-0813">Transport</keyword>
<evidence type="ECO:0000256" key="3">
    <source>
        <dbReference type="ARBA" id="ARBA00022448"/>
    </source>
</evidence>
<evidence type="ECO:0000313" key="16">
    <source>
        <dbReference type="Proteomes" id="UP000551616"/>
    </source>
</evidence>
<evidence type="ECO:0000256" key="5">
    <source>
        <dbReference type="ARBA" id="ARBA00022692"/>
    </source>
</evidence>
<feature type="transmembrane region" description="Helical" evidence="14">
    <location>
        <begin position="574"/>
        <end position="597"/>
    </location>
</feature>
<comment type="similarity">
    <text evidence="2 13">Belongs to the sodium:solute symporter (SSF) (TC 2.A.21) family.</text>
</comment>
<keyword evidence="4" id="KW-1003">Cell membrane</keyword>
<evidence type="ECO:0000256" key="12">
    <source>
        <dbReference type="ARBA" id="ARBA00033708"/>
    </source>
</evidence>
<dbReference type="CDD" id="cd10322">
    <property type="entry name" value="SLC5sbd"/>
    <property type="match status" value="1"/>
</dbReference>
<reference evidence="15 16" key="1">
    <citation type="submission" date="2020-05" db="EMBL/GenBank/DDBJ databases">
        <title>Bremerella alba sp. nov., a novel planctomycete isolated from the surface of the macroalga Fucus spiralis.</title>
        <authorList>
            <person name="Godinho O."/>
            <person name="Botelho R."/>
            <person name="Albuquerque L."/>
            <person name="Wiegand S."/>
            <person name="Da Costa M.S."/>
            <person name="Lobo-Da-Cunha A."/>
            <person name="Jogler C."/>
            <person name="Lage O.M."/>
        </authorList>
    </citation>
    <scope>NUCLEOTIDE SEQUENCE [LARGE SCALE GENOMIC DNA]</scope>
    <source>
        <strain evidence="15 16">FF15</strain>
    </source>
</reference>
<evidence type="ECO:0000256" key="9">
    <source>
        <dbReference type="ARBA" id="ARBA00023065"/>
    </source>
</evidence>
<feature type="transmembrane region" description="Helical" evidence="14">
    <location>
        <begin position="634"/>
        <end position="657"/>
    </location>
</feature>
<keyword evidence="8" id="KW-0915">Sodium</keyword>
<gene>
    <name evidence="15" type="ORF">HOV93_35050</name>
</gene>
<evidence type="ECO:0000256" key="7">
    <source>
        <dbReference type="ARBA" id="ARBA00022989"/>
    </source>
</evidence>
<dbReference type="GO" id="GO:0015824">
    <property type="term" value="P:proline transport"/>
    <property type="evidence" value="ECO:0007669"/>
    <property type="project" value="TreeGrafter"/>
</dbReference>
<accession>A0A7V9A8Q1</accession>
<dbReference type="PANTHER" id="PTHR48086">
    <property type="entry name" value="SODIUM/PROLINE SYMPORTER-RELATED"/>
    <property type="match status" value="1"/>
</dbReference>
<name>A0A7V9A8Q1_9BACT</name>
<dbReference type="PANTHER" id="PTHR48086:SF3">
    <property type="entry name" value="SODIUM_PROLINE SYMPORTER"/>
    <property type="match status" value="1"/>
</dbReference>
<keyword evidence="5 14" id="KW-0812">Transmembrane</keyword>
<evidence type="ECO:0000256" key="2">
    <source>
        <dbReference type="ARBA" id="ARBA00006434"/>
    </source>
</evidence>
<feature type="transmembrane region" description="Helical" evidence="14">
    <location>
        <begin position="39"/>
        <end position="60"/>
    </location>
</feature>
<dbReference type="InterPro" id="IPR050277">
    <property type="entry name" value="Sodium:Solute_Symporter"/>
</dbReference>
<dbReference type="GO" id="GO:0015193">
    <property type="term" value="F:L-proline transmembrane transporter activity"/>
    <property type="evidence" value="ECO:0007669"/>
    <property type="project" value="TreeGrafter"/>
</dbReference>
<evidence type="ECO:0000256" key="10">
    <source>
        <dbReference type="ARBA" id="ARBA00023136"/>
    </source>
</evidence>
<dbReference type="InterPro" id="IPR001734">
    <property type="entry name" value="Na/solute_symporter"/>
</dbReference>
<evidence type="ECO:0000256" key="11">
    <source>
        <dbReference type="ARBA" id="ARBA00023201"/>
    </source>
</evidence>
<dbReference type="GO" id="GO:0005886">
    <property type="term" value="C:plasma membrane"/>
    <property type="evidence" value="ECO:0007669"/>
    <property type="project" value="UniProtKB-SubCell"/>
</dbReference>
<feature type="transmembrane region" description="Helical" evidence="14">
    <location>
        <begin position="192"/>
        <end position="213"/>
    </location>
</feature>
<feature type="transmembrane region" description="Helical" evidence="14">
    <location>
        <begin position="406"/>
        <end position="429"/>
    </location>
</feature>
<dbReference type="PROSITE" id="PS50283">
    <property type="entry name" value="NA_SOLUT_SYMP_3"/>
    <property type="match status" value="1"/>
</dbReference>
<comment type="subcellular location">
    <subcellularLocation>
        <location evidence="1">Cell membrane</location>
        <topology evidence="1">Multi-pass membrane protein</topology>
    </subcellularLocation>
</comment>
<dbReference type="Gene3D" id="1.20.1730.10">
    <property type="entry name" value="Sodium/glucose cotransporter"/>
    <property type="match status" value="2"/>
</dbReference>
<organism evidence="15 16">
    <name type="scientific">Bremerella alba</name>
    <dbReference type="NCBI Taxonomy" id="980252"/>
    <lineage>
        <taxon>Bacteria</taxon>
        <taxon>Pseudomonadati</taxon>
        <taxon>Planctomycetota</taxon>
        <taxon>Planctomycetia</taxon>
        <taxon>Pirellulales</taxon>
        <taxon>Pirellulaceae</taxon>
        <taxon>Bremerella</taxon>
    </lineage>
</organism>
<dbReference type="EMBL" id="JABRWO010000009">
    <property type="protein sequence ID" value="MBA2116316.1"/>
    <property type="molecule type" value="Genomic_DNA"/>
</dbReference>
<keyword evidence="6" id="KW-0769">Symport</keyword>
<dbReference type="RefSeq" id="WP_235990528.1">
    <property type="nucleotide sequence ID" value="NZ_JABRWO010000009.1"/>
</dbReference>
<feature type="transmembrane region" description="Helical" evidence="14">
    <location>
        <begin position="491"/>
        <end position="513"/>
    </location>
</feature>
<keyword evidence="16" id="KW-1185">Reference proteome</keyword>
<evidence type="ECO:0008006" key="17">
    <source>
        <dbReference type="Google" id="ProtNLM"/>
    </source>
</evidence>
<feature type="transmembrane region" description="Helical" evidence="14">
    <location>
        <begin position="450"/>
        <end position="471"/>
    </location>
</feature>
<dbReference type="Pfam" id="PF00474">
    <property type="entry name" value="SSF"/>
    <property type="match status" value="2"/>
</dbReference>
<proteinExistence type="inferred from homology"/>
<comment type="caution">
    <text evidence="15">The sequence shown here is derived from an EMBL/GenBank/DDBJ whole genome shotgun (WGS) entry which is preliminary data.</text>
</comment>
<evidence type="ECO:0000256" key="4">
    <source>
        <dbReference type="ARBA" id="ARBA00022475"/>
    </source>
</evidence>
<protein>
    <recommendedName>
        <fullName evidence="17">Sodium/proline symporter</fullName>
    </recommendedName>
</protein>
<keyword evidence="11" id="KW-0739">Sodium transport</keyword>
<comment type="catalytic activity">
    <reaction evidence="12">
        <text>L-proline(in) + Na(+)(in) = L-proline(out) + Na(+)(out)</text>
        <dbReference type="Rhea" id="RHEA:28967"/>
        <dbReference type="ChEBI" id="CHEBI:29101"/>
        <dbReference type="ChEBI" id="CHEBI:60039"/>
    </reaction>
</comment>
<dbReference type="AlphaFoldDB" id="A0A7V9A8Q1"/>
<feature type="transmembrane region" description="Helical" evidence="14">
    <location>
        <begin position="72"/>
        <end position="99"/>
    </location>
</feature>
<evidence type="ECO:0000256" key="13">
    <source>
        <dbReference type="RuleBase" id="RU362091"/>
    </source>
</evidence>
<keyword evidence="7 14" id="KW-1133">Transmembrane helix</keyword>
<feature type="transmembrane region" description="Helical" evidence="14">
    <location>
        <begin position="6"/>
        <end position="27"/>
    </location>
</feature>
<dbReference type="Proteomes" id="UP000551616">
    <property type="component" value="Unassembled WGS sequence"/>
</dbReference>
<feature type="transmembrane region" description="Helical" evidence="14">
    <location>
        <begin position="604"/>
        <end position="622"/>
    </location>
</feature>
<evidence type="ECO:0000256" key="8">
    <source>
        <dbReference type="ARBA" id="ARBA00023053"/>
    </source>
</evidence>
<feature type="transmembrane region" description="Helical" evidence="14">
    <location>
        <begin position="166"/>
        <end position="185"/>
    </location>
</feature>
<dbReference type="InterPro" id="IPR038377">
    <property type="entry name" value="Na/Glc_symporter_sf"/>
</dbReference>
<evidence type="ECO:0000256" key="14">
    <source>
        <dbReference type="SAM" id="Phobius"/>
    </source>
</evidence>